<dbReference type="PANTHER" id="PTHR15288:SF0">
    <property type="entry name" value="UDENN DOMAIN-CONTAINING PROTEIN"/>
    <property type="match status" value="1"/>
</dbReference>
<dbReference type="InterPro" id="IPR001194">
    <property type="entry name" value="cDENN_dom"/>
</dbReference>
<dbReference type="SUPFAM" id="SSF52047">
    <property type="entry name" value="RNI-like"/>
    <property type="match status" value="1"/>
</dbReference>
<reference evidence="3" key="1">
    <citation type="submission" date="2022-07" db="EMBL/GenBank/DDBJ databases">
        <title>Genome analysis of Parmales, a sister group of diatoms, reveals the evolutionary specialization of diatoms from phago-mixotrophs to photoautotrophs.</title>
        <authorList>
            <person name="Ban H."/>
            <person name="Sato S."/>
            <person name="Yoshikawa S."/>
            <person name="Kazumasa Y."/>
            <person name="Nakamura Y."/>
            <person name="Ichinomiya M."/>
            <person name="Saitoh K."/>
            <person name="Sato N."/>
            <person name="Blanc-Mathieu R."/>
            <person name="Endo H."/>
            <person name="Kuwata A."/>
            <person name="Ogata H."/>
        </authorList>
    </citation>
    <scope>NUCLEOTIDE SEQUENCE</scope>
</reference>
<dbReference type="OrthoDB" id="6019893at2759"/>
<organism evidence="3 4">
    <name type="scientific">Triparma retinervis</name>
    <dbReference type="NCBI Taxonomy" id="2557542"/>
    <lineage>
        <taxon>Eukaryota</taxon>
        <taxon>Sar</taxon>
        <taxon>Stramenopiles</taxon>
        <taxon>Ochrophyta</taxon>
        <taxon>Bolidophyceae</taxon>
        <taxon>Parmales</taxon>
        <taxon>Triparmaceae</taxon>
        <taxon>Triparma</taxon>
    </lineage>
</organism>
<dbReference type="InterPro" id="IPR051942">
    <property type="entry name" value="DENN_domain_containing_2"/>
</dbReference>
<dbReference type="Gene3D" id="3.40.50.11500">
    <property type="match status" value="1"/>
</dbReference>
<evidence type="ECO:0000256" key="1">
    <source>
        <dbReference type="SAM" id="MobiDB-lite"/>
    </source>
</evidence>
<evidence type="ECO:0000259" key="2">
    <source>
        <dbReference type="PROSITE" id="PS50211"/>
    </source>
</evidence>
<dbReference type="InterPro" id="IPR037516">
    <property type="entry name" value="Tripartite_DENN"/>
</dbReference>
<dbReference type="EMBL" id="BRXZ01007965">
    <property type="protein sequence ID" value="GMI37119.1"/>
    <property type="molecule type" value="Genomic_DNA"/>
</dbReference>
<dbReference type="Gene3D" id="3.30.450.200">
    <property type="match status" value="1"/>
</dbReference>
<dbReference type="SMART" id="SM00799">
    <property type="entry name" value="DENN"/>
    <property type="match status" value="1"/>
</dbReference>
<dbReference type="Proteomes" id="UP001165082">
    <property type="component" value="Unassembled WGS sequence"/>
</dbReference>
<dbReference type="AlphaFoldDB" id="A0A9W7G9H1"/>
<dbReference type="PROSITE" id="PS50211">
    <property type="entry name" value="DENN"/>
    <property type="match status" value="1"/>
</dbReference>
<proteinExistence type="predicted"/>
<keyword evidence="4" id="KW-1185">Reference proteome</keyword>
<evidence type="ECO:0000313" key="3">
    <source>
        <dbReference type="EMBL" id="GMI37119.1"/>
    </source>
</evidence>
<feature type="region of interest" description="Disordered" evidence="1">
    <location>
        <begin position="49"/>
        <end position="69"/>
    </location>
</feature>
<dbReference type="Gene3D" id="3.80.10.10">
    <property type="entry name" value="Ribonuclease Inhibitor"/>
    <property type="match status" value="1"/>
</dbReference>
<evidence type="ECO:0000313" key="4">
    <source>
        <dbReference type="Proteomes" id="UP001165082"/>
    </source>
</evidence>
<accession>A0A9W7G9H1</accession>
<dbReference type="PANTHER" id="PTHR15288">
    <property type="entry name" value="DENN DOMAIN-CONTAINING PROTEIN 2"/>
    <property type="match status" value="1"/>
</dbReference>
<name>A0A9W7G9H1_9STRA</name>
<feature type="region of interest" description="Disordered" evidence="1">
    <location>
        <begin position="985"/>
        <end position="1012"/>
    </location>
</feature>
<gene>
    <name evidence="3" type="ORF">TrRE_jg12431</name>
</gene>
<protein>
    <recommendedName>
        <fullName evidence="2">UDENN domain-containing protein</fullName>
    </recommendedName>
</protein>
<feature type="region of interest" description="Disordered" evidence="1">
    <location>
        <begin position="1"/>
        <end position="33"/>
    </location>
</feature>
<comment type="caution">
    <text evidence="3">The sequence shown here is derived from an EMBL/GenBank/DDBJ whole genome shotgun (WGS) entry which is preliminary data.</text>
</comment>
<dbReference type="InterPro" id="IPR032675">
    <property type="entry name" value="LRR_dom_sf"/>
</dbReference>
<dbReference type="SUPFAM" id="SSF52058">
    <property type="entry name" value="L domain-like"/>
    <property type="match status" value="1"/>
</dbReference>
<dbReference type="InterPro" id="IPR043153">
    <property type="entry name" value="DENN_C"/>
</dbReference>
<feature type="domain" description="UDENN" evidence="2">
    <location>
        <begin position="133"/>
        <end position="622"/>
    </location>
</feature>
<feature type="compositionally biased region" description="Gly residues" evidence="1">
    <location>
        <begin position="53"/>
        <end position="64"/>
    </location>
</feature>
<dbReference type="Pfam" id="PF02141">
    <property type="entry name" value="DENN"/>
    <property type="match status" value="1"/>
</dbReference>
<sequence>MRGRLMRGKQGGASKVLFEGTPPNSNRVEEDGDEWRGVVSPLPLPLPLNVNTWGGGRAGKGEGGSTPVSLREDGRGAVRSFEATNAKVGSGTFDHFLVVGAEVENRSEKPHVYNNIIDEITGNIKAKGIPGFFGLGGKKSVAKGTGQSVVKPTVLMHYAAKDGFKGLPSSPDSIANFCFPRGIKVKEVNVKESMSDVNAIFYGPHCHRGDGSFIFTFNDDTGLVDGQTNGSTLYGVCATQPRLVGSLEVPRVYCILTRIPHFELHFRVLWDVIAAQRIGRLPMEGGVGADKHGYDTLDFIKQTFIRYSTVNIDGGVGEFVSFQVCNHLPPITFRPVPTINKLLKDCTTSTRESIMYNGMFGGSRMVQSVGGGSCCEFKNPWNKLRRESISATKEWSLPPLFSVIPADILCDVLGELLKETQLVVLSERLSMLSSAVLGLVYLLKPQLWVAPMIPLLPHDMEDFMQAPVPYIIGFPGKDLPNRQDLQDGVGILNLDAGNGVTFEVAGSCQPRRSHAHVELFFINQLLARFPNLISFGGVFDMCVTDAYYPFSPGVLSTLRRTITSIKLNLDLPPLLGLHAPDAQNRYSISQIEQQFDHKFPNLFPNLTHITISDDHSKPDHNVTKTIMDAIVRNFPNLKSVCFSMPNFYRFTSYSGGAAVEGLERQQADSLKHLLHLPNLECFNINGTSEDHVVFMGGDSKKLLYPNILSLIPAYNTTLTSLSLRSCQQFGQIPKAIFTLTRLQKLDLSNNKYGAQNNYHMQLTGDGNTHPPTLSIPKDIGELKNLRMLKLNDNMFSGNIPSTLYDLTKLEHLHLDQNYIVGTLSRKIGQLTKLRVLVIKHRNQSASSLAYFTRTNPGLRGSIPGSLSNCKDLIGLQIHGTFTGSVPKSLGSLTKLRCLEFCDPANTRKVYEGARTDYDRWYKWAQFRGPNIPRGWDEHCWDVCSRHMIFEPWESTQVQAFLAFLRGDDETLNNLLKTIKWGNESGRMEDHSEEGSEYNSDDQRADEESMAESDEEMEYEFLHGDDVIWSTNPNNGNAIYHSVPDYVKVETVHSTNPNSSSTISRPYLMYEMPYQTTGLTDSEDEDDESYELEKDPDLNLSTTQQINQWNPDVPELVQYTNLALNTHDVNSSDDDFNESGFDEMDPLYNSDDYSTDDDYEEGKASTKKKFVSVVGGFVTTLEIQEDDNPDLNPDWF</sequence>